<proteinExistence type="predicted"/>
<sequence length="890" mass="103511">MHFKSFFRSIIFFSILCYTSSFLAQNISGTLVDSKGNHLNNVRVILKDNNDKIVKFIFTSEQGFFEFNNLTFGDYQLLIQHMNLEKKVLFISLEEESKNFNETILLVDEEKILEEILIDIERPIKIQKDTITFKSASFLQGDEKVIEDLIKKLPGFNVTSDGTIKIGNQEIEKVMVDGDDFFEKGYKVLTKNMPVKPVEEVQLLQRYSNNKHLKGIENSQKVALNLTLKEDAKREWFGNLELGYGVVSEDRYSLRGNAMNFGKNNKYYFLSNLNNTGLNATGDINHLIRPIRSGEPSAIGDDQQIYSFLNIESSSLNLNEQRINFNNAELISLNSIFNLTPKLKLKLLGFLNTDENDLARFTTQSYFAEGIVFDNVEDYNFRKRTFSGFGKIDLSYDLSKNKTFEYTLKLNRAETTGVSNLLFNKDPLKERLKTDNELLDNKLVFTHKISETKVFLFSGRYIKETKPQIYQVNRFLRDDRFTEKVDNLKQANVNQMEFAGVETHFFSKGHNGSLFEIKLGNEYRKDLLETTLELFEGSTKLDQPIEYKNSLVYTTNDLYLKSNYLFRLGYFNIIPNIEFHQLSNKLENFETDKEQSPFLFIPKLTIQRELNARNKIQASYSYGVTNSDLQHVYDKYIRTDFRTAMKGTGELQQLNESTVSFSYNLGNWNDRFFATLFLLYNKNHDFFSTQTWLTQNYTESNTIVLKDKELWLISGNADYYIKSIKTNVKFLFDGTQSDYKNILNDSELRKVKSLNIGYGFELRSIFKGVFNYNVGTKWTFNQYKTEVLHSYSENTSFLNLNFIMSKKLNFNIKSEVYYYGGSDRGKDTYSFLDFGVNYTSQKDRLTFSLTGNNLLNTKNIINYNISDVSISETSYRLVPRYLLLSVEFGF</sequence>
<evidence type="ECO:0000256" key="1">
    <source>
        <dbReference type="SAM" id="SignalP"/>
    </source>
</evidence>
<keyword evidence="3" id="KW-1185">Reference proteome</keyword>
<dbReference type="EMBL" id="FORU01000001">
    <property type="protein sequence ID" value="SFI85069.1"/>
    <property type="molecule type" value="Genomic_DNA"/>
</dbReference>
<protein>
    <submittedName>
        <fullName evidence="2">Outer membrane protein beta-barrel family protein</fullName>
    </submittedName>
</protein>
<dbReference type="Gene3D" id="2.60.40.10">
    <property type="entry name" value="Immunoglobulins"/>
    <property type="match status" value="1"/>
</dbReference>
<evidence type="ECO:0000313" key="2">
    <source>
        <dbReference type="EMBL" id="SFI85069.1"/>
    </source>
</evidence>
<gene>
    <name evidence="2" type="ORF">SAMN04487893_101366</name>
</gene>
<reference evidence="3" key="1">
    <citation type="submission" date="2016-10" db="EMBL/GenBank/DDBJ databases">
        <authorList>
            <person name="Varghese N."/>
            <person name="Submissions S."/>
        </authorList>
    </citation>
    <scope>NUCLEOTIDE SEQUENCE [LARGE SCALE GENOMIC DNA]</scope>
    <source>
        <strain evidence="3">DSM 26542</strain>
    </source>
</reference>
<dbReference type="InterPro" id="IPR013783">
    <property type="entry name" value="Ig-like_fold"/>
</dbReference>
<feature type="signal peptide" evidence="1">
    <location>
        <begin position="1"/>
        <end position="24"/>
    </location>
</feature>
<feature type="chain" id="PRO_5017410501" evidence="1">
    <location>
        <begin position="25"/>
        <end position="890"/>
    </location>
</feature>
<dbReference type="STRING" id="1150112.SAMN04487893_101366"/>
<name>A0A1I3LJV7_9FLAO</name>
<dbReference type="SUPFAM" id="SSF49478">
    <property type="entry name" value="Cna protein B-type domain"/>
    <property type="match status" value="1"/>
</dbReference>
<accession>A0A1I3LJV7</accession>
<evidence type="ECO:0000313" key="3">
    <source>
        <dbReference type="Proteomes" id="UP000243887"/>
    </source>
</evidence>
<keyword evidence="1" id="KW-0732">Signal</keyword>
<dbReference type="AlphaFoldDB" id="A0A1I3LJV7"/>
<organism evidence="2 3">
    <name type="scientific">Myroides guanonis</name>
    <dbReference type="NCBI Taxonomy" id="1150112"/>
    <lineage>
        <taxon>Bacteria</taxon>
        <taxon>Pseudomonadati</taxon>
        <taxon>Bacteroidota</taxon>
        <taxon>Flavobacteriia</taxon>
        <taxon>Flavobacteriales</taxon>
        <taxon>Flavobacteriaceae</taxon>
        <taxon>Myroides</taxon>
    </lineage>
</organism>
<dbReference type="Proteomes" id="UP000243887">
    <property type="component" value="Unassembled WGS sequence"/>
</dbReference>
<dbReference type="SUPFAM" id="SSF56935">
    <property type="entry name" value="Porins"/>
    <property type="match status" value="1"/>
</dbReference>